<dbReference type="InterPro" id="IPR017927">
    <property type="entry name" value="FAD-bd_FR_type"/>
</dbReference>
<dbReference type="CDD" id="cd00207">
    <property type="entry name" value="fer2"/>
    <property type="match status" value="1"/>
</dbReference>
<comment type="cofactor">
    <cofactor evidence="1">
        <name>FAD</name>
        <dbReference type="ChEBI" id="CHEBI:57692"/>
    </cofactor>
</comment>
<dbReference type="Pfam" id="PF00970">
    <property type="entry name" value="FAD_binding_6"/>
    <property type="match status" value="1"/>
</dbReference>
<evidence type="ECO:0000256" key="9">
    <source>
        <dbReference type="ARBA" id="ARBA00034078"/>
    </source>
</evidence>
<evidence type="ECO:0000256" key="1">
    <source>
        <dbReference type="ARBA" id="ARBA00001974"/>
    </source>
</evidence>
<dbReference type="InterPro" id="IPR050415">
    <property type="entry name" value="MRET"/>
</dbReference>
<evidence type="ECO:0000313" key="14">
    <source>
        <dbReference type="EMBL" id="OWJ76802.1"/>
    </source>
</evidence>
<dbReference type="GO" id="GO:0016491">
    <property type="term" value="F:oxidoreductase activity"/>
    <property type="evidence" value="ECO:0007669"/>
    <property type="project" value="UniProtKB-KW"/>
</dbReference>
<protein>
    <submittedName>
        <fullName evidence="14">Hybrid-cluster NAD(P)-dependent oxidoreductase</fullName>
    </submittedName>
</protein>
<dbReference type="SUPFAM" id="SSF54292">
    <property type="entry name" value="2Fe-2S ferredoxin-like"/>
    <property type="match status" value="1"/>
</dbReference>
<dbReference type="SUPFAM" id="SSF63380">
    <property type="entry name" value="Riboflavin synthase domain-like"/>
    <property type="match status" value="1"/>
</dbReference>
<evidence type="ECO:0000256" key="8">
    <source>
        <dbReference type="ARBA" id="ARBA00023014"/>
    </source>
</evidence>
<evidence type="ECO:0000256" key="4">
    <source>
        <dbReference type="ARBA" id="ARBA00022723"/>
    </source>
</evidence>
<feature type="domain" description="FAD-binding FR-type" evidence="13">
    <location>
        <begin position="35"/>
        <end position="138"/>
    </location>
</feature>
<dbReference type="EMBL" id="NIPW01000025">
    <property type="protein sequence ID" value="OWJ76802.1"/>
    <property type="molecule type" value="Genomic_DNA"/>
</dbReference>
<evidence type="ECO:0000259" key="12">
    <source>
        <dbReference type="PROSITE" id="PS51085"/>
    </source>
</evidence>
<dbReference type="PANTHER" id="PTHR47354">
    <property type="entry name" value="NADH OXIDOREDUCTASE HCR"/>
    <property type="match status" value="1"/>
</dbReference>
<dbReference type="InterPro" id="IPR012675">
    <property type="entry name" value="Beta-grasp_dom_sf"/>
</dbReference>
<sequence>MVLRDPEAPSWPRQSGTDRRGMIVQTLPQPLPWNALEEPLRCVGVRAETADVRTFTFRPPPGRWCAYRPGQFVTVELPTAEGPVLRSYTLSSSPSRPFSVSITAKLKAGSVATQWMFDNLAPGFGLKFTQPMGNFHLPDPLVGPLLLISAGSGATPCMSMLRWVADCAPGLKVTYVHAARSADDILFRRELELLAGQMPGLRLLFILGREAEGESLIAGRLDAELLRRLVPERLERQVYCCGPQGFMEAMQAALLADGLATEAWHQESFGPASGGLLLPEAPAVSEGAVVRFARSGVEVPVGAGQTILQMAQAAGIAAPFACGMGVCGTCKVRARGSVEMHHQGGIFEDEVEDGFILACCSRPLASVEVDL</sequence>
<comment type="caution">
    <text evidence="14">The sequence shown here is derived from an EMBL/GenBank/DDBJ whole genome shotgun (WGS) entry which is preliminary data.</text>
</comment>
<keyword evidence="3" id="KW-0001">2Fe-2S</keyword>
<evidence type="ECO:0000256" key="11">
    <source>
        <dbReference type="SAM" id="MobiDB-lite"/>
    </source>
</evidence>
<dbReference type="PROSITE" id="PS51085">
    <property type="entry name" value="2FE2S_FER_2"/>
    <property type="match status" value="1"/>
</dbReference>
<dbReference type="GO" id="GO:0046872">
    <property type="term" value="F:metal ion binding"/>
    <property type="evidence" value="ECO:0007669"/>
    <property type="project" value="UniProtKB-KW"/>
</dbReference>
<gene>
    <name evidence="14" type="ORF">CDV49_13100</name>
</gene>
<accession>A0A212AA01</accession>
<dbReference type="Pfam" id="PF00111">
    <property type="entry name" value="Fer2"/>
    <property type="match status" value="1"/>
</dbReference>
<dbReference type="Pfam" id="PF00175">
    <property type="entry name" value="NAD_binding_1"/>
    <property type="match status" value="1"/>
</dbReference>
<feature type="region of interest" description="Disordered" evidence="11">
    <location>
        <begin position="1"/>
        <end position="21"/>
    </location>
</feature>
<evidence type="ECO:0000256" key="3">
    <source>
        <dbReference type="ARBA" id="ARBA00022714"/>
    </source>
</evidence>
<keyword evidence="4" id="KW-0479">Metal-binding</keyword>
<dbReference type="InterPro" id="IPR006058">
    <property type="entry name" value="2Fe2S_fd_BS"/>
</dbReference>
<dbReference type="PROSITE" id="PS00197">
    <property type="entry name" value="2FE2S_FER_1"/>
    <property type="match status" value="1"/>
</dbReference>
<dbReference type="InterPro" id="IPR036010">
    <property type="entry name" value="2Fe-2S_ferredoxin-like_sf"/>
</dbReference>
<reference evidence="14 15" key="1">
    <citation type="submission" date="2016-12" db="EMBL/GenBank/DDBJ databases">
        <title>Comparison of Traditional DNA-DNA Hybridization with In Silico Genomic Analysis.</title>
        <authorList>
            <person name="Nicholson A.C."/>
            <person name="Humrighouse B.W."/>
            <person name="Graziano J."/>
            <person name="Lasker B."/>
            <person name="Whitney A.M."/>
            <person name="Mcquiston J.R."/>
        </authorList>
    </citation>
    <scope>NUCLEOTIDE SEQUENCE [LARGE SCALE GENOMIC DNA]</scope>
    <source>
        <strain evidence="14 15">H2240</strain>
    </source>
</reference>
<keyword evidence="8" id="KW-0411">Iron-sulfur</keyword>
<dbReference type="InterPro" id="IPR001041">
    <property type="entry name" value="2Fe-2S_ferredoxin-type"/>
</dbReference>
<evidence type="ECO:0000256" key="10">
    <source>
        <dbReference type="ARBA" id="ARBA00061434"/>
    </source>
</evidence>
<dbReference type="Gene3D" id="3.40.50.80">
    <property type="entry name" value="Nucleotide-binding domain of ferredoxin-NADP reductase (FNR) module"/>
    <property type="match status" value="1"/>
</dbReference>
<name>A0A212AA01_9RHOB</name>
<evidence type="ECO:0000256" key="6">
    <source>
        <dbReference type="ARBA" id="ARBA00023002"/>
    </source>
</evidence>
<dbReference type="Gene3D" id="2.40.30.10">
    <property type="entry name" value="Translation factors"/>
    <property type="match status" value="1"/>
</dbReference>
<dbReference type="PROSITE" id="PS51384">
    <property type="entry name" value="FAD_FR"/>
    <property type="match status" value="1"/>
</dbReference>
<dbReference type="Gene3D" id="3.10.20.30">
    <property type="match status" value="1"/>
</dbReference>
<keyword evidence="5" id="KW-0274">FAD</keyword>
<evidence type="ECO:0000313" key="15">
    <source>
        <dbReference type="Proteomes" id="UP000196878"/>
    </source>
</evidence>
<dbReference type="InterPro" id="IPR001709">
    <property type="entry name" value="Flavoprot_Pyr_Nucl_cyt_Rdtase"/>
</dbReference>
<dbReference type="PANTHER" id="PTHR47354:SF6">
    <property type="entry name" value="NADH OXIDOREDUCTASE HCR"/>
    <property type="match status" value="1"/>
</dbReference>
<dbReference type="OrthoDB" id="9796486at2"/>
<dbReference type="InterPro" id="IPR008333">
    <property type="entry name" value="Cbr1-like_FAD-bd_dom"/>
</dbReference>
<dbReference type="CDD" id="cd06215">
    <property type="entry name" value="FNR_iron_sulfur_binding_1"/>
    <property type="match status" value="1"/>
</dbReference>
<organism evidence="14 15">
    <name type="scientific">Haematobacter genomosp. 1</name>
    <dbReference type="NCBI Taxonomy" id="366618"/>
    <lineage>
        <taxon>Bacteria</taxon>
        <taxon>Pseudomonadati</taxon>
        <taxon>Pseudomonadota</taxon>
        <taxon>Alphaproteobacteria</taxon>
        <taxon>Rhodobacterales</taxon>
        <taxon>Paracoccaceae</taxon>
        <taxon>Haematobacter</taxon>
    </lineage>
</organism>
<dbReference type="PRINTS" id="PR00371">
    <property type="entry name" value="FPNCR"/>
</dbReference>
<dbReference type="InterPro" id="IPR017938">
    <property type="entry name" value="Riboflavin_synthase-like_b-brl"/>
</dbReference>
<keyword evidence="7" id="KW-0408">Iron</keyword>
<evidence type="ECO:0000256" key="2">
    <source>
        <dbReference type="ARBA" id="ARBA00022630"/>
    </source>
</evidence>
<proteinExistence type="inferred from homology"/>
<dbReference type="InterPro" id="IPR039261">
    <property type="entry name" value="FNR_nucleotide-bd"/>
</dbReference>
<dbReference type="InterPro" id="IPR001433">
    <property type="entry name" value="OxRdtase_FAD/NAD-bd"/>
</dbReference>
<keyword evidence="15" id="KW-1185">Reference proteome</keyword>
<dbReference type="Proteomes" id="UP000196878">
    <property type="component" value="Unassembled WGS sequence"/>
</dbReference>
<dbReference type="GO" id="GO:0051537">
    <property type="term" value="F:2 iron, 2 sulfur cluster binding"/>
    <property type="evidence" value="ECO:0007669"/>
    <property type="project" value="UniProtKB-KW"/>
</dbReference>
<evidence type="ECO:0000259" key="13">
    <source>
        <dbReference type="PROSITE" id="PS51384"/>
    </source>
</evidence>
<keyword evidence="2" id="KW-0285">Flavoprotein</keyword>
<evidence type="ECO:0000256" key="7">
    <source>
        <dbReference type="ARBA" id="ARBA00023004"/>
    </source>
</evidence>
<dbReference type="PRINTS" id="PR00410">
    <property type="entry name" value="PHEHYDRXLASE"/>
</dbReference>
<evidence type="ECO:0000256" key="5">
    <source>
        <dbReference type="ARBA" id="ARBA00022827"/>
    </source>
</evidence>
<comment type="cofactor">
    <cofactor evidence="9">
        <name>[2Fe-2S] cluster</name>
        <dbReference type="ChEBI" id="CHEBI:190135"/>
    </cofactor>
</comment>
<comment type="similarity">
    <text evidence="10">In the N-terminal section; belongs to the FAD-binding oxidoreductase type 6 family.</text>
</comment>
<keyword evidence="6" id="KW-0560">Oxidoreductase</keyword>
<dbReference type="SUPFAM" id="SSF52343">
    <property type="entry name" value="Ferredoxin reductase-like, C-terminal NADP-linked domain"/>
    <property type="match status" value="1"/>
</dbReference>
<dbReference type="AlphaFoldDB" id="A0A212AA01"/>
<feature type="domain" description="2Fe-2S ferredoxin-type" evidence="12">
    <location>
        <begin position="288"/>
        <end position="371"/>
    </location>
</feature>